<reference evidence="1 2" key="1">
    <citation type="submission" date="2015-07" db="EMBL/GenBank/DDBJ databases">
        <title>Draft genome sequence of a diazotrophic, plant growth-promoting rhizobacterium of the Pseudomonas syringae complex.</title>
        <authorList>
            <person name="Patten C.L."/>
            <person name="Jeong H."/>
        </authorList>
    </citation>
    <scope>NUCLEOTIDE SEQUENCE [LARGE SCALE GENOMIC DNA]</scope>
    <source>
        <strain evidence="1 2">GR12-2</strain>
    </source>
</reference>
<evidence type="ECO:0000313" key="1">
    <source>
        <dbReference type="EMBL" id="OCR26119.1"/>
    </source>
</evidence>
<sequence length="61" mass="6510">MKDLNIGDEYISLDAVLDENVKQILADRTASYDTLVIAVGSTSSGFGIQGVRKQKAALGRP</sequence>
<gene>
    <name evidence="1" type="ORF">AFK24_06175</name>
</gene>
<name>A0A1C7Z9U7_PSESX</name>
<proteinExistence type="predicted"/>
<accession>A0A1C7Z9U7</accession>
<protein>
    <submittedName>
        <fullName evidence="1">Uncharacterized protein</fullName>
    </submittedName>
</protein>
<dbReference type="Proteomes" id="UP000093104">
    <property type="component" value="Unassembled WGS sequence"/>
</dbReference>
<organism evidence="1 2">
    <name type="scientific">Pseudomonas syringae</name>
    <dbReference type="NCBI Taxonomy" id="317"/>
    <lineage>
        <taxon>Bacteria</taxon>
        <taxon>Pseudomonadati</taxon>
        <taxon>Pseudomonadota</taxon>
        <taxon>Gammaproteobacteria</taxon>
        <taxon>Pseudomonadales</taxon>
        <taxon>Pseudomonadaceae</taxon>
        <taxon>Pseudomonas</taxon>
    </lineage>
</organism>
<comment type="caution">
    <text evidence="1">The sequence shown here is derived from an EMBL/GenBank/DDBJ whole genome shotgun (WGS) entry which is preliminary data.</text>
</comment>
<evidence type="ECO:0000313" key="2">
    <source>
        <dbReference type="Proteomes" id="UP000093104"/>
    </source>
</evidence>
<dbReference type="Gene3D" id="3.50.50.100">
    <property type="match status" value="1"/>
</dbReference>
<dbReference type="EMBL" id="LGSI01000020">
    <property type="protein sequence ID" value="OCR26119.1"/>
    <property type="molecule type" value="Genomic_DNA"/>
</dbReference>
<dbReference type="AlphaFoldDB" id="A0A1C7Z9U7"/>